<protein>
    <recommendedName>
        <fullName evidence="1">Cch helix turn helix domain-containing protein</fullName>
    </recommendedName>
</protein>
<name>A0A1M6NAK0_PARC5</name>
<evidence type="ECO:0000313" key="2">
    <source>
        <dbReference type="EMBL" id="SHJ92733.1"/>
    </source>
</evidence>
<dbReference type="EMBL" id="FRAG01000016">
    <property type="protein sequence ID" value="SHJ92733.1"/>
    <property type="molecule type" value="Genomic_DNA"/>
</dbReference>
<reference evidence="2 3" key="1">
    <citation type="submission" date="2016-11" db="EMBL/GenBank/DDBJ databases">
        <authorList>
            <person name="Jaros S."/>
            <person name="Januszkiewicz K."/>
            <person name="Wedrychowicz H."/>
        </authorList>
    </citation>
    <scope>NUCLEOTIDE SEQUENCE [LARGE SCALE GENOMIC DNA]</scope>
    <source>
        <strain evidence="2 3">DSM 15212</strain>
    </source>
</reference>
<gene>
    <name evidence="2" type="ORF">SAMN02745912_01635</name>
</gene>
<dbReference type="InterPro" id="IPR040538">
    <property type="entry name" value="Cch_HTH"/>
</dbReference>
<organism evidence="2 3">
    <name type="scientific">Paramaledivibacter caminithermalis (strain DSM 15212 / CIP 107654 / DViRD3)</name>
    <name type="common">Clostridium caminithermale</name>
    <dbReference type="NCBI Taxonomy" id="1121301"/>
    <lineage>
        <taxon>Bacteria</taxon>
        <taxon>Bacillati</taxon>
        <taxon>Bacillota</taxon>
        <taxon>Clostridia</taxon>
        <taxon>Peptostreptococcales</taxon>
        <taxon>Caminicellaceae</taxon>
        <taxon>Paramaledivibacter</taxon>
    </lineage>
</organism>
<evidence type="ECO:0000313" key="3">
    <source>
        <dbReference type="Proteomes" id="UP000184465"/>
    </source>
</evidence>
<keyword evidence="3" id="KW-1185">Reference proteome</keyword>
<dbReference type="Proteomes" id="UP000184465">
    <property type="component" value="Unassembled WGS sequence"/>
</dbReference>
<accession>A0A1M6NAK0</accession>
<proteinExistence type="predicted"/>
<feature type="domain" description="Cch helix turn helix" evidence="1">
    <location>
        <begin position="83"/>
        <end position="190"/>
    </location>
</feature>
<dbReference type="Pfam" id="PF18662">
    <property type="entry name" value="HTH_56"/>
    <property type="match status" value="1"/>
</dbReference>
<evidence type="ECO:0000259" key="1">
    <source>
        <dbReference type="Pfam" id="PF18662"/>
    </source>
</evidence>
<dbReference type="AlphaFoldDB" id="A0A1M6NAK0"/>
<dbReference type="STRING" id="1121301.SAMN02745912_01635"/>
<sequence>MQFGKALIEIGKDKVIEFFRSWVDKCFDKMDKEDKFSKRLSKPMALIMTSAEIAKENLGIELNIEKILEFLINSQRCNMRSKDIGLRAYEYFLELYTIHNEKFVSGSQISKNKSMPKEIWGKYIYKKNEDDEVLILPSVFKKIMDEGGFEDTNVVLSKWREKGYLDCDNNRFTRKRSIMGSSKRVYVVRIINDFFSKEENEEAEKAEQYKIKKKIVTRKQKIKELFDKEGA</sequence>
<dbReference type="OrthoDB" id="158067at2"/>
<dbReference type="RefSeq" id="WP_073148777.1">
    <property type="nucleotide sequence ID" value="NZ_FRAG01000016.1"/>
</dbReference>